<reference evidence="1 2" key="1">
    <citation type="submission" date="2018-08" db="EMBL/GenBank/DDBJ databases">
        <title>Genome and evolution of the arbuscular mycorrhizal fungus Diversispora epigaea (formerly Glomus versiforme) and its bacterial endosymbionts.</title>
        <authorList>
            <person name="Sun X."/>
            <person name="Fei Z."/>
            <person name="Harrison M."/>
        </authorList>
    </citation>
    <scope>NUCLEOTIDE SEQUENCE [LARGE SCALE GENOMIC DNA]</scope>
    <source>
        <strain evidence="1 2">IT104</strain>
    </source>
</reference>
<evidence type="ECO:0000313" key="2">
    <source>
        <dbReference type="Proteomes" id="UP000266861"/>
    </source>
</evidence>
<sequence>MIDKHRPSKLEVEKLVRGTILYWFHIMQTFDNNLKEWNIPQSFSHLLDASNSNLITTNNYTERMNRTIESKLLGKQIVVTFIKRLYGLILQAIVP</sequence>
<name>A0A397J8M7_9GLOM</name>
<dbReference type="AlphaFoldDB" id="A0A397J8M7"/>
<proteinExistence type="predicted"/>
<dbReference type="OrthoDB" id="2429846at2759"/>
<keyword evidence="2" id="KW-1185">Reference proteome</keyword>
<evidence type="ECO:0000313" key="1">
    <source>
        <dbReference type="EMBL" id="RHZ84689.1"/>
    </source>
</evidence>
<accession>A0A397J8M7</accession>
<protein>
    <submittedName>
        <fullName evidence="1">Uncharacterized protein</fullName>
    </submittedName>
</protein>
<organism evidence="1 2">
    <name type="scientific">Diversispora epigaea</name>
    <dbReference type="NCBI Taxonomy" id="1348612"/>
    <lineage>
        <taxon>Eukaryota</taxon>
        <taxon>Fungi</taxon>
        <taxon>Fungi incertae sedis</taxon>
        <taxon>Mucoromycota</taxon>
        <taxon>Glomeromycotina</taxon>
        <taxon>Glomeromycetes</taxon>
        <taxon>Diversisporales</taxon>
        <taxon>Diversisporaceae</taxon>
        <taxon>Diversispora</taxon>
    </lineage>
</organism>
<dbReference type="Proteomes" id="UP000266861">
    <property type="component" value="Unassembled WGS sequence"/>
</dbReference>
<dbReference type="EMBL" id="PQFF01000074">
    <property type="protein sequence ID" value="RHZ84689.1"/>
    <property type="molecule type" value="Genomic_DNA"/>
</dbReference>
<gene>
    <name evidence="1" type="ORF">Glove_78g185</name>
</gene>
<comment type="caution">
    <text evidence="1">The sequence shown here is derived from an EMBL/GenBank/DDBJ whole genome shotgun (WGS) entry which is preliminary data.</text>
</comment>